<dbReference type="InterPro" id="IPR040745">
    <property type="entry name" value="Ankyrin_UPA"/>
</dbReference>
<proteinExistence type="predicted"/>
<keyword evidence="7" id="KW-1185">Reference proteome</keyword>
<evidence type="ECO:0000313" key="7">
    <source>
        <dbReference type="Proteomes" id="UP000285301"/>
    </source>
</evidence>
<dbReference type="OrthoDB" id="20872at2759"/>
<reference evidence="6 7" key="1">
    <citation type="journal article" date="2018" name="Gigascience">
        <title>Genomes of trombidid mites reveal novel predicted allergens and laterally-transferred genes associated with secondary metabolism.</title>
        <authorList>
            <person name="Dong X."/>
            <person name="Chaisiri K."/>
            <person name="Xia D."/>
            <person name="Armstrong S.D."/>
            <person name="Fang Y."/>
            <person name="Donnelly M.J."/>
            <person name="Kadowaki T."/>
            <person name="McGarry J.W."/>
            <person name="Darby A.C."/>
            <person name="Makepeace B.L."/>
        </authorList>
    </citation>
    <scope>NUCLEOTIDE SEQUENCE [LARGE SCALE GENOMIC DNA]</scope>
    <source>
        <strain evidence="6">UoL-WK</strain>
    </source>
</reference>
<dbReference type="SUPFAM" id="SSF47986">
    <property type="entry name" value="DEATH domain"/>
    <property type="match status" value="1"/>
</dbReference>
<sequence length="167" mass="18887">YLEFAGNLIPITKSGEQLSLNFVAFREKRLPFTVRVRDPHQDPIGRIAFMKEPKKTQGEPTPNPICNLNIQLPDKDFVTIENKHNFVKETGIVGSDKILKTDLNLTDVAHLPEAEVTSIKSQGQRNEKDQALKMLRLWQHKAGPEKATGNTLEKAQHAIKRDDVVIK</sequence>
<dbReference type="InterPro" id="IPR051165">
    <property type="entry name" value="Multifunctional_ANK_Repeat"/>
</dbReference>
<evidence type="ECO:0000256" key="1">
    <source>
        <dbReference type="ARBA" id="ARBA00004370"/>
    </source>
</evidence>
<keyword evidence="4" id="KW-0472">Membrane</keyword>
<name>A0A3S3NAT2_9ACAR</name>
<keyword evidence="3" id="KW-0040">ANK repeat</keyword>
<evidence type="ECO:0000256" key="4">
    <source>
        <dbReference type="ARBA" id="ARBA00023136"/>
    </source>
</evidence>
<organism evidence="6 7">
    <name type="scientific">Dinothrombium tinctorium</name>
    <dbReference type="NCBI Taxonomy" id="1965070"/>
    <lineage>
        <taxon>Eukaryota</taxon>
        <taxon>Metazoa</taxon>
        <taxon>Ecdysozoa</taxon>
        <taxon>Arthropoda</taxon>
        <taxon>Chelicerata</taxon>
        <taxon>Arachnida</taxon>
        <taxon>Acari</taxon>
        <taxon>Acariformes</taxon>
        <taxon>Trombidiformes</taxon>
        <taxon>Prostigmata</taxon>
        <taxon>Anystina</taxon>
        <taxon>Parasitengona</taxon>
        <taxon>Trombidioidea</taxon>
        <taxon>Trombidiidae</taxon>
        <taxon>Dinothrombium</taxon>
    </lineage>
</organism>
<keyword evidence="2" id="KW-0677">Repeat</keyword>
<dbReference type="InterPro" id="IPR011029">
    <property type="entry name" value="DEATH-like_dom_sf"/>
</dbReference>
<gene>
    <name evidence="6" type="ORF">B4U79_03819</name>
</gene>
<dbReference type="GO" id="GO:0016020">
    <property type="term" value="C:membrane"/>
    <property type="evidence" value="ECO:0007669"/>
    <property type="project" value="UniProtKB-SubCell"/>
</dbReference>
<dbReference type="Pfam" id="PF17809">
    <property type="entry name" value="UPA_2"/>
    <property type="match status" value="1"/>
</dbReference>
<feature type="non-terminal residue" evidence="6">
    <location>
        <position position="167"/>
    </location>
</feature>
<dbReference type="STRING" id="1965070.A0A3S3NAT2"/>
<dbReference type="AlphaFoldDB" id="A0A3S3NAT2"/>
<dbReference type="Gene3D" id="2.60.40.2660">
    <property type="match status" value="1"/>
</dbReference>
<comment type="subcellular location">
    <subcellularLocation>
        <location evidence="1">Membrane</location>
    </subcellularLocation>
</comment>
<dbReference type="PROSITE" id="PS50017">
    <property type="entry name" value="DEATH_DOMAIN"/>
    <property type="match status" value="1"/>
</dbReference>
<dbReference type="Gene3D" id="1.10.533.10">
    <property type="entry name" value="Death Domain, Fas"/>
    <property type="match status" value="1"/>
</dbReference>
<protein>
    <submittedName>
        <fullName evidence="6">Ankyrin-2-like protein</fullName>
    </submittedName>
</protein>
<evidence type="ECO:0000256" key="3">
    <source>
        <dbReference type="ARBA" id="ARBA00023043"/>
    </source>
</evidence>
<dbReference type="Pfam" id="PF00531">
    <property type="entry name" value="Death"/>
    <property type="match status" value="1"/>
</dbReference>
<evidence type="ECO:0000313" key="6">
    <source>
        <dbReference type="EMBL" id="RWR98996.1"/>
    </source>
</evidence>
<dbReference type="GO" id="GO:0007165">
    <property type="term" value="P:signal transduction"/>
    <property type="evidence" value="ECO:0007669"/>
    <property type="project" value="InterPro"/>
</dbReference>
<comment type="caution">
    <text evidence="6">The sequence shown here is derived from an EMBL/GenBank/DDBJ whole genome shotgun (WGS) entry which is preliminary data.</text>
</comment>
<dbReference type="PANTHER" id="PTHR24123:SF141">
    <property type="entry name" value="ANKYRIN 2, ISOFORM U"/>
    <property type="match status" value="1"/>
</dbReference>
<evidence type="ECO:0000256" key="2">
    <source>
        <dbReference type="ARBA" id="ARBA00022737"/>
    </source>
</evidence>
<accession>A0A3S3NAT2</accession>
<evidence type="ECO:0000259" key="5">
    <source>
        <dbReference type="PROSITE" id="PS50017"/>
    </source>
</evidence>
<dbReference type="Proteomes" id="UP000285301">
    <property type="component" value="Unassembled WGS sequence"/>
</dbReference>
<feature type="domain" description="Death" evidence="5">
    <location>
        <begin position="111"/>
        <end position="167"/>
    </location>
</feature>
<dbReference type="EMBL" id="NCKU01017399">
    <property type="protein sequence ID" value="RWR98996.1"/>
    <property type="molecule type" value="Genomic_DNA"/>
</dbReference>
<dbReference type="PANTHER" id="PTHR24123">
    <property type="entry name" value="ANKYRIN REPEAT-CONTAINING"/>
    <property type="match status" value="1"/>
</dbReference>
<dbReference type="InterPro" id="IPR000488">
    <property type="entry name" value="Death_dom"/>
</dbReference>
<feature type="non-terminal residue" evidence="6">
    <location>
        <position position="1"/>
    </location>
</feature>